<evidence type="ECO:0000313" key="1">
    <source>
        <dbReference type="EMBL" id="OWZ04313.1"/>
    </source>
</evidence>
<dbReference type="EMBL" id="NBNE01005031">
    <property type="protein sequence ID" value="OWZ04313.1"/>
    <property type="molecule type" value="Genomic_DNA"/>
</dbReference>
<gene>
    <name evidence="1" type="ORF">PHMEG_00023808</name>
</gene>
<dbReference type="Proteomes" id="UP000198211">
    <property type="component" value="Unassembled WGS sequence"/>
</dbReference>
<reference evidence="2" key="1">
    <citation type="submission" date="2017-03" db="EMBL/GenBank/DDBJ databases">
        <title>Phytopthora megakarya and P. palmivora, two closely related causual agents of cacao black pod achieved similar genome size and gene model numbers by different mechanisms.</title>
        <authorList>
            <person name="Ali S."/>
            <person name="Shao J."/>
            <person name="Larry D.J."/>
            <person name="Kronmiller B."/>
            <person name="Shen D."/>
            <person name="Strem M.D."/>
            <person name="Melnick R.L."/>
            <person name="Guiltinan M.J."/>
            <person name="Tyler B.M."/>
            <person name="Meinhardt L.W."/>
            <person name="Bailey B.A."/>
        </authorList>
    </citation>
    <scope>NUCLEOTIDE SEQUENCE [LARGE SCALE GENOMIC DNA]</scope>
    <source>
        <strain evidence="2">zdho120</strain>
    </source>
</reference>
<organism evidence="1 2">
    <name type="scientific">Phytophthora megakarya</name>
    <dbReference type="NCBI Taxonomy" id="4795"/>
    <lineage>
        <taxon>Eukaryota</taxon>
        <taxon>Sar</taxon>
        <taxon>Stramenopiles</taxon>
        <taxon>Oomycota</taxon>
        <taxon>Peronosporomycetes</taxon>
        <taxon>Peronosporales</taxon>
        <taxon>Peronosporaceae</taxon>
        <taxon>Phytophthora</taxon>
    </lineage>
</organism>
<sequence>MVTQQRMQESVQCQQQQVQQFMVQHASFQTEMFAQLSRANQKNQRANPPKFMGKSDEDLELWIFQIEEHFSGYSNVRVTIRGSLTSWFHFFGPNVMSWYQELKASIGETPRRWTLFKEQIRSRFRDSDFEFKLLIKMYDLQATVMQQEYTSKFMLLLSQLVDMPEVVKR</sequence>
<dbReference type="OrthoDB" id="120794at2759"/>
<proteinExistence type="predicted"/>
<comment type="caution">
    <text evidence="1">The sequence shown here is derived from an EMBL/GenBank/DDBJ whole genome shotgun (WGS) entry which is preliminary data.</text>
</comment>
<keyword evidence="2" id="KW-1185">Reference proteome</keyword>
<evidence type="ECO:0000313" key="2">
    <source>
        <dbReference type="Proteomes" id="UP000198211"/>
    </source>
</evidence>
<evidence type="ECO:0008006" key="3">
    <source>
        <dbReference type="Google" id="ProtNLM"/>
    </source>
</evidence>
<dbReference type="AlphaFoldDB" id="A0A225VFZ3"/>
<name>A0A225VFZ3_9STRA</name>
<protein>
    <recommendedName>
        <fullName evidence="3">Retrotransposon gag domain-containing protein</fullName>
    </recommendedName>
</protein>
<accession>A0A225VFZ3</accession>